<dbReference type="EMBL" id="JAQQDW010000293">
    <property type="protein sequence ID" value="MFM0109538.1"/>
    <property type="molecule type" value="Genomic_DNA"/>
</dbReference>
<dbReference type="Proteomes" id="UP001629235">
    <property type="component" value="Unassembled WGS sequence"/>
</dbReference>
<accession>A0ACC7NRC8</accession>
<reference evidence="1 2" key="1">
    <citation type="journal article" date="2024" name="Chem. Sci.">
        <title>Discovery of megapolipeptins by genome mining of a Burkholderiales bacteria collection.</title>
        <authorList>
            <person name="Paulo B.S."/>
            <person name="Recchia M.J.J."/>
            <person name="Lee S."/>
            <person name="Fergusson C.H."/>
            <person name="Romanowski S.B."/>
            <person name="Hernandez A."/>
            <person name="Krull N."/>
            <person name="Liu D.Y."/>
            <person name="Cavanagh H."/>
            <person name="Bos A."/>
            <person name="Gray C.A."/>
            <person name="Murphy B.T."/>
            <person name="Linington R.G."/>
            <person name="Eustaquio A.S."/>
        </authorList>
    </citation>
    <scope>NUCLEOTIDE SEQUENCE [LARGE SCALE GENOMIC DNA]</scope>
    <source>
        <strain evidence="1 2">RL18-126-BIB-B</strain>
    </source>
</reference>
<gene>
    <name evidence="1" type="ORF">PQR01_40870</name>
</gene>
<keyword evidence="2" id="KW-1185">Reference proteome</keyword>
<evidence type="ECO:0000313" key="1">
    <source>
        <dbReference type="EMBL" id="MFM0109538.1"/>
    </source>
</evidence>
<comment type="caution">
    <text evidence="1">The sequence shown here is derived from an EMBL/GenBank/DDBJ whole genome shotgun (WGS) entry which is preliminary data.</text>
</comment>
<protein>
    <submittedName>
        <fullName evidence="1">Uncharacterized protein</fullName>
    </submittedName>
</protein>
<sequence length="69" mass="7651">MKVEAAMFVRLRRLAPVLDDMLSAGEVEHADQAVDLASLAQLCSQLFDAYHDQHPVEIAQARDDALESQ</sequence>
<name>A0ACC7NRC8_9BURK</name>
<evidence type="ECO:0000313" key="2">
    <source>
        <dbReference type="Proteomes" id="UP001629235"/>
    </source>
</evidence>
<organism evidence="1 2">
    <name type="scientific">Paraburkholderia rhynchosiae</name>
    <dbReference type="NCBI Taxonomy" id="487049"/>
    <lineage>
        <taxon>Bacteria</taxon>
        <taxon>Pseudomonadati</taxon>
        <taxon>Pseudomonadota</taxon>
        <taxon>Betaproteobacteria</taxon>
        <taxon>Burkholderiales</taxon>
        <taxon>Burkholderiaceae</taxon>
        <taxon>Paraburkholderia</taxon>
    </lineage>
</organism>
<proteinExistence type="predicted"/>